<evidence type="ECO:0000256" key="3">
    <source>
        <dbReference type="ARBA" id="ARBA00022598"/>
    </source>
</evidence>
<evidence type="ECO:0000313" key="11">
    <source>
        <dbReference type="Proteomes" id="UP001293718"/>
    </source>
</evidence>
<dbReference type="PANTHER" id="PTHR43033:SF1">
    <property type="entry name" value="TRNA(ILE)-LYSIDINE SYNTHASE-RELATED"/>
    <property type="match status" value="1"/>
</dbReference>
<comment type="caution">
    <text evidence="10">The sequence shown here is derived from an EMBL/GenBank/DDBJ whole genome shotgun (WGS) entry which is preliminary data.</text>
</comment>
<reference evidence="10 11" key="1">
    <citation type="submission" date="2023-11" db="EMBL/GenBank/DDBJ databases">
        <title>Draft genome of Azohydromonas lata strain H1 (DSM1123), a polyhydroxyalkanoate producer.</title>
        <authorList>
            <person name="Traversa D."/>
            <person name="D'Addabbo P."/>
            <person name="Pazzani C."/>
            <person name="Manzari C."/>
            <person name="Chiara M."/>
            <person name="Scrascia M."/>
        </authorList>
    </citation>
    <scope>NUCLEOTIDE SEQUENCE [LARGE SCALE GENOMIC DNA]</scope>
    <source>
        <strain evidence="10 11">H1</strain>
    </source>
</reference>
<name>A0ABU5IGQ4_9BURK</name>
<keyword evidence="5 8" id="KW-0547">Nucleotide-binding</keyword>
<dbReference type="InterPro" id="IPR012795">
    <property type="entry name" value="tRNA_Ile_lys_synt_N"/>
</dbReference>
<dbReference type="InterPro" id="IPR015262">
    <property type="entry name" value="tRNA_Ile_lys_synt_subst-bd"/>
</dbReference>
<evidence type="ECO:0000256" key="6">
    <source>
        <dbReference type="ARBA" id="ARBA00022840"/>
    </source>
</evidence>
<dbReference type="Proteomes" id="UP001293718">
    <property type="component" value="Unassembled WGS sequence"/>
</dbReference>
<dbReference type="Pfam" id="PF11734">
    <property type="entry name" value="TilS_C"/>
    <property type="match status" value="1"/>
</dbReference>
<dbReference type="RefSeq" id="WP_238455811.1">
    <property type="nucleotide sequence ID" value="NZ_JAXOJX010000028.1"/>
</dbReference>
<keyword evidence="6 8" id="KW-0067">ATP-binding</keyword>
<keyword evidence="2 8" id="KW-0963">Cytoplasm</keyword>
<dbReference type="EMBL" id="JAXOJX010000028">
    <property type="protein sequence ID" value="MDZ5458309.1"/>
    <property type="molecule type" value="Genomic_DNA"/>
</dbReference>
<dbReference type="SUPFAM" id="SSF82829">
    <property type="entry name" value="MesJ substrate recognition domain-like"/>
    <property type="match status" value="1"/>
</dbReference>
<evidence type="ECO:0000259" key="9">
    <source>
        <dbReference type="SMART" id="SM00977"/>
    </source>
</evidence>
<keyword evidence="11" id="KW-1185">Reference proteome</keyword>
<comment type="similarity">
    <text evidence="8">Belongs to the tRNA(Ile)-lysidine synthase family.</text>
</comment>
<evidence type="ECO:0000256" key="2">
    <source>
        <dbReference type="ARBA" id="ARBA00022490"/>
    </source>
</evidence>
<comment type="catalytic activity">
    <reaction evidence="7 8">
        <text>cytidine(34) in tRNA(Ile2) + L-lysine + ATP = lysidine(34) in tRNA(Ile2) + AMP + diphosphate + H(+)</text>
        <dbReference type="Rhea" id="RHEA:43744"/>
        <dbReference type="Rhea" id="RHEA-COMP:10625"/>
        <dbReference type="Rhea" id="RHEA-COMP:10670"/>
        <dbReference type="ChEBI" id="CHEBI:15378"/>
        <dbReference type="ChEBI" id="CHEBI:30616"/>
        <dbReference type="ChEBI" id="CHEBI:32551"/>
        <dbReference type="ChEBI" id="CHEBI:33019"/>
        <dbReference type="ChEBI" id="CHEBI:82748"/>
        <dbReference type="ChEBI" id="CHEBI:83665"/>
        <dbReference type="ChEBI" id="CHEBI:456215"/>
        <dbReference type="EC" id="6.3.4.19"/>
    </reaction>
</comment>
<organism evidence="10 11">
    <name type="scientific">Azohydromonas lata</name>
    <dbReference type="NCBI Taxonomy" id="45677"/>
    <lineage>
        <taxon>Bacteria</taxon>
        <taxon>Pseudomonadati</taxon>
        <taxon>Pseudomonadota</taxon>
        <taxon>Betaproteobacteria</taxon>
        <taxon>Burkholderiales</taxon>
        <taxon>Sphaerotilaceae</taxon>
        <taxon>Azohydromonas</taxon>
    </lineage>
</organism>
<feature type="binding site" evidence="8">
    <location>
        <begin position="20"/>
        <end position="25"/>
    </location>
    <ligand>
        <name>ATP</name>
        <dbReference type="ChEBI" id="CHEBI:30616"/>
    </ligand>
</feature>
<dbReference type="InterPro" id="IPR012094">
    <property type="entry name" value="tRNA_Ile_lys_synt"/>
</dbReference>
<dbReference type="InterPro" id="IPR014729">
    <property type="entry name" value="Rossmann-like_a/b/a_fold"/>
</dbReference>
<dbReference type="Gene3D" id="1.20.59.20">
    <property type="match status" value="1"/>
</dbReference>
<dbReference type="Pfam" id="PF09179">
    <property type="entry name" value="TilS"/>
    <property type="match status" value="1"/>
</dbReference>
<evidence type="ECO:0000256" key="4">
    <source>
        <dbReference type="ARBA" id="ARBA00022694"/>
    </source>
</evidence>
<dbReference type="GO" id="GO:0032267">
    <property type="term" value="F:tRNA(Ile)-lysidine synthase activity"/>
    <property type="evidence" value="ECO:0007669"/>
    <property type="project" value="UniProtKB-EC"/>
</dbReference>
<keyword evidence="4 8" id="KW-0819">tRNA processing</keyword>
<dbReference type="Pfam" id="PF01171">
    <property type="entry name" value="ATP_bind_3"/>
    <property type="match status" value="1"/>
</dbReference>
<feature type="domain" description="Lysidine-tRNA(Ile) synthetase C-terminal" evidence="9">
    <location>
        <begin position="365"/>
        <end position="437"/>
    </location>
</feature>
<dbReference type="EC" id="6.3.4.19" evidence="8"/>
<dbReference type="Gene3D" id="3.40.50.620">
    <property type="entry name" value="HUPs"/>
    <property type="match status" value="1"/>
</dbReference>
<dbReference type="NCBIfam" id="TIGR02433">
    <property type="entry name" value="lysidine_TilS_C"/>
    <property type="match status" value="1"/>
</dbReference>
<proteinExistence type="inferred from homology"/>
<dbReference type="SMART" id="SM00977">
    <property type="entry name" value="TilS_C"/>
    <property type="match status" value="1"/>
</dbReference>
<dbReference type="PANTHER" id="PTHR43033">
    <property type="entry name" value="TRNA(ILE)-LYSIDINE SYNTHASE-RELATED"/>
    <property type="match status" value="1"/>
</dbReference>
<keyword evidence="3 8" id="KW-0436">Ligase</keyword>
<sequence length="443" mass="48336">MAASPTPPNADSPCVAVATSGGRDSTALLHATAHAAQVQGLRVVALHVHHGLQTVADAWVENLQAQCREWASQGLPVELRWCRLEGRPARGESVEAWARNGRYAALARMAGEAGAHIVLLAHHRRDQAETFVLQALRGGGAAGLASMPREAWRDGICWVRPWLQLSREAIEAYVDAHGLVFVEDPSNEDHGFARNRLRHQVMPALSAAFPEAEQSLAAAARQAQQARECLAALADIDLQRAVQDDKLRIGDVTALPPARQVNLLRHWLWQRCGRGASETLLQRLVRELPGEPPASWPAGEHVLHRYRGLLRCEAAGQGTEMAADASPCAVSLPEPGRYRLEGWPGWLEVTPVSGRGVSPRQLQNCLAQPRQGGEQFQLKPRGIPRSLKKQYQAEGVPAWRRSGPLLWLGSDLLFVPGLGIDARQWAPNGEVQWALEWVADGAG</sequence>
<dbReference type="SUPFAM" id="SSF52402">
    <property type="entry name" value="Adenine nucleotide alpha hydrolases-like"/>
    <property type="match status" value="1"/>
</dbReference>
<dbReference type="SUPFAM" id="SSF56037">
    <property type="entry name" value="PheT/TilS domain"/>
    <property type="match status" value="1"/>
</dbReference>
<comment type="function">
    <text evidence="8">Ligates lysine onto the cytidine present at position 34 of the AUA codon-specific tRNA(Ile) that contains the anticodon CAU, in an ATP-dependent manner. Cytidine is converted to lysidine, thus changing the amino acid specificity of the tRNA from methionine to isoleucine.</text>
</comment>
<evidence type="ECO:0000256" key="5">
    <source>
        <dbReference type="ARBA" id="ARBA00022741"/>
    </source>
</evidence>
<comment type="domain">
    <text evidence="8">The N-terminal region contains the highly conserved SGGXDS motif, predicted to be a P-loop motif involved in ATP binding.</text>
</comment>
<gene>
    <name evidence="8 10" type="primary">tilS</name>
    <name evidence="10" type="ORF">SM757_17170</name>
</gene>
<accession>A0ABU5IGQ4</accession>
<dbReference type="NCBIfam" id="TIGR02432">
    <property type="entry name" value="lysidine_TilS_N"/>
    <property type="match status" value="1"/>
</dbReference>
<comment type="subcellular location">
    <subcellularLocation>
        <location evidence="1 8">Cytoplasm</location>
    </subcellularLocation>
</comment>
<dbReference type="InterPro" id="IPR012796">
    <property type="entry name" value="Lysidine-tRNA-synth_C"/>
</dbReference>
<evidence type="ECO:0000313" key="10">
    <source>
        <dbReference type="EMBL" id="MDZ5458309.1"/>
    </source>
</evidence>
<dbReference type="CDD" id="cd01992">
    <property type="entry name" value="TilS_N"/>
    <property type="match status" value="1"/>
</dbReference>
<dbReference type="InterPro" id="IPR011063">
    <property type="entry name" value="TilS/TtcA_N"/>
</dbReference>
<dbReference type="HAMAP" id="MF_01161">
    <property type="entry name" value="tRNA_Ile_lys_synt"/>
    <property type="match status" value="1"/>
</dbReference>
<protein>
    <recommendedName>
        <fullName evidence="8">tRNA(Ile)-lysidine synthase</fullName>
        <ecNumber evidence="8">6.3.4.19</ecNumber>
    </recommendedName>
    <alternativeName>
        <fullName evidence="8">tRNA(Ile)-2-lysyl-cytidine synthase</fullName>
    </alternativeName>
    <alternativeName>
        <fullName evidence="8">tRNA(Ile)-lysidine synthetase</fullName>
    </alternativeName>
</protein>
<evidence type="ECO:0000256" key="8">
    <source>
        <dbReference type="HAMAP-Rule" id="MF_01161"/>
    </source>
</evidence>
<evidence type="ECO:0000256" key="7">
    <source>
        <dbReference type="ARBA" id="ARBA00048539"/>
    </source>
</evidence>
<evidence type="ECO:0000256" key="1">
    <source>
        <dbReference type="ARBA" id="ARBA00004496"/>
    </source>
</evidence>